<dbReference type="Gene3D" id="3.40.980.20">
    <property type="entry name" value="Four-carbon acid sugar kinase, nucleotide binding domain"/>
    <property type="match status" value="1"/>
</dbReference>
<keyword evidence="3" id="KW-0547">Nucleotide-binding</keyword>
<evidence type="ECO:0008006" key="11">
    <source>
        <dbReference type="Google" id="ProtNLM"/>
    </source>
</evidence>
<gene>
    <name evidence="9" type="ORF">CAL24_19020</name>
</gene>
<dbReference type="InterPro" id="IPR031475">
    <property type="entry name" value="NBD_C"/>
</dbReference>
<evidence type="ECO:0000256" key="6">
    <source>
        <dbReference type="ARBA" id="ARBA00023277"/>
    </source>
</evidence>
<comment type="similarity">
    <text evidence="1">Belongs to the four-carbon acid sugar kinase family.</text>
</comment>
<reference evidence="10" key="1">
    <citation type="submission" date="2017-05" db="EMBL/GenBank/DDBJ databases">
        <title>Complete and WGS of Bordetella genogroups.</title>
        <authorList>
            <person name="Spilker T."/>
            <person name="Lipuma J."/>
        </authorList>
    </citation>
    <scope>NUCLEOTIDE SEQUENCE [LARGE SCALE GENOMIC DNA]</scope>
    <source>
        <strain evidence="10">AU8256</strain>
    </source>
</reference>
<dbReference type="InterPro" id="IPR037051">
    <property type="entry name" value="4-carb_acid_sugar_kinase_N_sf"/>
</dbReference>
<dbReference type="AlphaFoldDB" id="A0A261VE25"/>
<feature type="domain" description="Four-carbon acid sugar kinase nucleotide binding" evidence="8">
    <location>
        <begin position="270"/>
        <end position="425"/>
    </location>
</feature>
<keyword evidence="2" id="KW-0808">Transferase</keyword>
<dbReference type="Gene3D" id="3.40.50.10840">
    <property type="entry name" value="Putative sugar-binding, N-terminal domain"/>
    <property type="match status" value="1"/>
</dbReference>
<evidence type="ECO:0000256" key="2">
    <source>
        <dbReference type="ARBA" id="ARBA00022679"/>
    </source>
</evidence>
<proteinExistence type="inferred from homology"/>
<accession>A0A261VE25</accession>
<evidence type="ECO:0000256" key="5">
    <source>
        <dbReference type="ARBA" id="ARBA00022840"/>
    </source>
</evidence>
<dbReference type="EMBL" id="NEVT01000008">
    <property type="protein sequence ID" value="OZI72398.1"/>
    <property type="molecule type" value="Genomic_DNA"/>
</dbReference>
<dbReference type="Proteomes" id="UP000215633">
    <property type="component" value="Unassembled WGS sequence"/>
</dbReference>
<evidence type="ECO:0000313" key="10">
    <source>
        <dbReference type="Proteomes" id="UP000215633"/>
    </source>
</evidence>
<keyword evidence="6" id="KW-0119">Carbohydrate metabolism</keyword>
<evidence type="ECO:0000313" key="9">
    <source>
        <dbReference type="EMBL" id="OZI72398.1"/>
    </source>
</evidence>
<evidence type="ECO:0000259" key="7">
    <source>
        <dbReference type="Pfam" id="PF07005"/>
    </source>
</evidence>
<dbReference type="SUPFAM" id="SSF142764">
    <property type="entry name" value="YgbK-like"/>
    <property type="match status" value="1"/>
</dbReference>
<dbReference type="GO" id="GO:0016301">
    <property type="term" value="F:kinase activity"/>
    <property type="evidence" value="ECO:0007669"/>
    <property type="project" value="UniProtKB-KW"/>
</dbReference>
<organism evidence="9 10">
    <name type="scientific">Bordetella genomosp. 2</name>
    <dbReference type="NCBI Taxonomy" id="1983456"/>
    <lineage>
        <taxon>Bacteria</taxon>
        <taxon>Pseudomonadati</taxon>
        <taxon>Pseudomonadota</taxon>
        <taxon>Betaproteobacteria</taxon>
        <taxon>Burkholderiales</taxon>
        <taxon>Alcaligenaceae</taxon>
        <taxon>Bordetella</taxon>
    </lineage>
</organism>
<dbReference type="InterPro" id="IPR010737">
    <property type="entry name" value="4-carb_acid_sugar_kinase_N"/>
</dbReference>
<protein>
    <recommendedName>
        <fullName evidence="11">Type III effector</fullName>
    </recommendedName>
</protein>
<comment type="caution">
    <text evidence="9">The sequence shown here is derived from an EMBL/GenBank/DDBJ whole genome shotgun (WGS) entry which is preliminary data.</text>
</comment>
<dbReference type="Pfam" id="PF07005">
    <property type="entry name" value="SBD_N"/>
    <property type="match status" value="1"/>
</dbReference>
<dbReference type="GO" id="GO:0005524">
    <property type="term" value="F:ATP binding"/>
    <property type="evidence" value="ECO:0007669"/>
    <property type="project" value="UniProtKB-KW"/>
</dbReference>
<keyword evidence="4" id="KW-0418">Kinase</keyword>
<evidence type="ECO:0000256" key="1">
    <source>
        <dbReference type="ARBA" id="ARBA00005715"/>
    </source>
</evidence>
<keyword evidence="5" id="KW-0067">ATP-binding</keyword>
<feature type="domain" description="Four-carbon acid sugar kinase N-terminal" evidence="7">
    <location>
        <begin position="8"/>
        <end position="247"/>
    </location>
</feature>
<dbReference type="InterPro" id="IPR042213">
    <property type="entry name" value="NBD_C_sf"/>
</dbReference>
<dbReference type="Pfam" id="PF17042">
    <property type="entry name" value="NBD_C"/>
    <property type="match status" value="1"/>
</dbReference>
<keyword evidence="10" id="KW-1185">Reference proteome</keyword>
<dbReference type="RefSeq" id="WP_094807596.1">
    <property type="nucleotide sequence ID" value="NZ_NEVT01000008.1"/>
</dbReference>
<evidence type="ECO:0000256" key="4">
    <source>
        <dbReference type="ARBA" id="ARBA00022777"/>
    </source>
</evidence>
<sequence>MSGGAPRLAYYGDDFTGATDALATAARAGLRSLLFFGVPSAAQLRRAGPLDCLGIAGATRAMAPDEMRAALRPVARFFAALGARVIHYKVCSTFDSAPQVGNIAVAMECLGAAARQPWRAIVGGQPSLGRYCLFAQLYAAADGEMHRIDRHPTMSRHPVTPMHEADLRRHFAALGAGRVGLVDYRSIAQGPDAVRARIGQLLDGGMDSALFDVARPADLAAIGAVLAGAAAAQPLLAVGASSVIEALGTQWGDAAAAPPAALAPARGPVLVLAGSLSPMTARQIDAAASYRRLRFDPARLADGDPVYQAQAVAAIAQALQTGQHVLACIDNAQGRPSAGVHSQALARAGGSLLDLVLRRAPVARLGVAGGDSSSLAMQALDAWGLSYLTRLEPGVALCRLHSDVATLDGMEVMLKGGQMGSADLFERFARGQPQG</sequence>
<evidence type="ECO:0000259" key="8">
    <source>
        <dbReference type="Pfam" id="PF17042"/>
    </source>
</evidence>
<evidence type="ECO:0000256" key="3">
    <source>
        <dbReference type="ARBA" id="ARBA00022741"/>
    </source>
</evidence>
<name>A0A261VE25_9BORD</name>